<feature type="domain" description="VWFA" evidence="6">
    <location>
        <begin position="513"/>
        <end position="684"/>
    </location>
</feature>
<dbReference type="InterPro" id="IPR013519">
    <property type="entry name" value="Int_alpha_beta-p"/>
</dbReference>
<keyword evidence="2" id="KW-0677">Repeat</keyword>
<dbReference type="Gene3D" id="3.40.50.410">
    <property type="entry name" value="von Willebrand factor, type A domain"/>
    <property type="match status" value="1"/>
</dbReference>
<dbReference type="AlphaFoldDB" id="A0A6J4S4U8"/>
<dbReference type="PANTHER" id="PTHR23221:SF7">
    <property type="entry name" value="PHOSPHATIDYLINOSITOL-GLYCAN-SPECIFIC PHOSPHOLIPASE D"/>
    <property type="match status" value="1"/>
</dbReference>
<proteinExistence type="predicted"/>
<evidence type="ECO:0000256" key="3">
    <source>
        <dbReference type="ARBA" id="ARBA00022801"/>
    </source>
</evidence>
<name>A0A6J4S4U8_9ACTN</name>
<dbReference type="InterPro" id="IPR036465">
    <property type="entry name" value="vWFA_dom_sf"/>
</dbReference>
<feature type="non-terminal residue" evidence="7">
    <location>
        <position position="1"/>
    </location>
</feature>
<dbReference type="SUPFAM" id="SSF69318">
    <property type="entry name" value="Integrin alpha N-terminal domain"/>
    <property type="match status" value="2"/>
</dbReference>
<organism evidence="7">
    <name type="scientific">uncultured Solirubrobacteraceae bacterium</name>
    <dbReference type="NCBI Taxonomy" id="1162706"/>
    <lineage>
        <taxon>Bacteria</taxon>
        <taxon>Bacillati</taxon>
        <taxon>Actinomycetota</taxon>
        <taxon>Thermoleophilia</taxon>
        <taxon>Solirubrobacterales</taxon>
        <taxon>Solirubrobacteraceae</taxon>
        <taxon>environmental samples</taxon>
    </lineage>
</organism>
<dbReference type="PROSITE" id="PS50234">
    <property type="entry name" value="VWFA"/>
    <property type="match status" value="1"/>
</dbReference>
<evidence type="ECO:0000256" key="1">
    <source>
        <dbReference type="ARBA" id="ARBA00022729"/>
    </source>
</evidence>
<evidence type="ECO:0000313" key="7">
    <source>
        <dbReference type="EMBL" id="CAA9482857.1"/>
    </source>
</evidence>
<evidence type="ECO:0000256" key="2">
    <source>
        <dbReference type="ARBA" id="ARBA00022737"/>
    </source>
</evidence>
<dbReference type="Gene3D" id="2.130.10.130">
    <property type="entry name" value="Integrin alpha, N-terminal"/>
    <property type="match status" value="3"/>
</dbReference>
<reference evidence="7" key="1">
    <citation type="submission" date="2020-02" db="EMBL/GenBank/DDBJ databases">
        <authorList>
            <person name="Meier V. D."/>
        </authorList>
    </citation>
    <scope>NUCLEOTIDE SEQUENCE</scope>
    <source>
        <strain evidence="7">AVDCRST_MAG85</strain>
    </source>
</reference>
<dbReference type="SUPFAM" id="SSF53300">
    <property type="entry name" value="vWA-like"/>
    <property type="match status" value="1"/>
</dbReference>
<dbReference type="Pfam" id="PF01839">
    <property type="entry name" value="FG-GAP"/>
    <property type="match status" value="2"/>
</dbReference>
<sequence length="831" mass="84560">LAATAPGARSANLPESGTLQLPEGADLTLTGESSALAGAVVNPAGDVNGDQRPDFLVASPGATARGRGTAGSVFVVFGPREGLPEKLTELGGRGIRIDGAAPGDRLGTSAAAAGDVILGAPRADNQPGAAYVILGRREAGAIDLGARGNSEIKLSAGGSSTGDHVGITVASTPDMDGDQRPELLVGADRIGAAEGATPPPPPGAAFVVFAKAATADVDLAKLGEKGIRLDGPAGSSAGLGLGGSPDMNGDGRGEIVVGAPTVGARTSPTATTFPTDAKGAVYVVFGRATGGMIDLNALGNDGFTVAAAPQDGQLGIGSLGVPDLTGDGVADLITGSPGADRNKRVDSGSVHVVAGQKAPGTIDLNAPGRPGFRVDGGASDDGLGRWNDTVSDISGDGRAELLFAAQNADADSKTDAGAGYVIFGAEKPAPEIDLSALRDLGYRIAGATAGGRLGSIAGLGDIDGDNRGDILVGTQGAGTASLILGPKPPAVPPPPPDPGVAEEIASGCKAVTNVQIILDDSLSMRRTDPQNLRRQAIELLITKPRNEGKVIGVYEFGSSGAQVLPAQAIIPRGVAGSNIAAMIDKLEGSILGDNGGTNYNIGFKGAADDNPAAQARIFITDGGHRGSPYLDLHRGGVPTFTVGLGAASNRGVFKSRLDRIAAETKGRSFTGVSVDDVIRVVNSIDSGLNCDVDIDTDEDTLTLEDPVDEQVVPLVVNARTCDVEVNWGDQDENVEPEEIAFISEGRIVGRASGKRLRSVVRRPGRTFSIGGVRVKGQKRGGRFGLRLSGMPASKLRIRYKVTKVDGKAAKVTSQITQSRRRQIEQGRRRRS</sequence>
<keyword evidence="3" id="KW-0378">Hydrolase</keyword>
<dbReference type="SMART" id="SM00191">
    <property type="entry name" value="Int_alpha"/>
    <property type="match status" value="7"/>
</dbReference>
<dbReference type="PANTHER" id="PTHR23221">
    <property type="entry name" value="GLYCOSYLPHOSPHATIDYLINOSITOL PHOSPHOLIPASE D"/>
    <property type="match status" value="1"/>
</dbReference>
<dbReference type="InterPro" id="IPR013517">
    <property type="entry name" value="FG-GAP"/>
</dbReference>
<feature type="region of interest" description="Disordered" evidence="5">
    <location>
        <begin position="1"/>
        <end position="21"/>
    </location>
</feature>
<accession>A0A6J4S4U8</accession>
<dbReference type="CDD" id="cd00198">
    <property type="entry name" value="vWFA"/>
    <property type="match status" value="1"/>
</dbReference>
<dbReference type="InterPro" id="IPR002035">
    <property type="entry name" value="VWF_A"/>
</dbReference>
<keyword evidence="4" id="KW-0325">Glycoprotein</keyword>
<dbReference type="GO" id="GO:0016787">
    <property type="term" value="F:hydrolase activity"/>
    <property type="evidence" value="ECO:0007669"/>
    <property type="project" value="UniProtKB-KW"/>
</dbReference>
<dbReference type="EMBL" id="CADCVT010000085">
    <property type="protein sequence ID" value="CAA9482857.1"/>
    <property type="molecule type" value="Genomic_DNA"/>
</dbReference>
<keyword evidence="1" id="KW-0732">Signal</keyword>
<evidence type="ECO:0000256" key="5">
    <source>
        <dbReference type="SAM" id="MobiDB-lite"/>
    </source>
</evidence>
<evidence type="ECO:0000256" key="4">
    <source>
        <dbReference type="ARBA" id="ARBA00023180"/>
    </source>
</evidence>
<evidence type="ECO:0000259" key="6">
    <source>
        <dbReference type="PROSITE" id="PS50234"/>
    </source>
</evidence>
<gene>
    <name evidence="7" type="ORF">AVDCRST_MAG85-780</name>
</gene>
<protein>
    <recommendedName>
        <fullName evidence="6">VWFA domain-containing protein</fullName>
    </recommendedName>
</protein>
<dbReference type="InterPro" id="IPR028994">
    <property type="entry name" value="Integrin_alpha_N"/>
</dbReference>